<organism evidence="2 3">
    <name type="scientific">Thioclava indica</name>
    <dbReference type="NCBI Taxonomy" id="1353528"/>
    <lineage>
        <taxon>Bacteria</taxon>
        <taxon>Pseudomonadati</taxon>
        <taxon>Pseudomonadota</taxon>
        <taxon>Alphaproteobacteria</taxon>
        <taxon>Rhodobacterales</taxon>
        <taxon>Paracoccaceae</taxon>
        <taxon>Thioclava</taxon>
    </lineage>
</organism>
<feature type="transmembrane region" description="Helical" evidence="1">
    <location>
        <begin position="37"/>
        <end position="56"/>
    </location>
</feature>
<dbReference type="Proteomes" id="UP000027471">
    <property type="component" value="Unassembled WGS sequence"/>
</dbReference>
<evidence type="ECO:0000313" key="2">
    <source>
        <dbReference type="EMBL" id="KEO53203.1"/>
    </source>
</evidence>
<gene>
    <name evidence="2" type="ORF">DT23_07600</name>
</gene>
<dbReference type="STRING" id="1353528.DT23_07600"/>
<reference evidence="2 3" key="1">
    <citation type="journal article" date="2015" name="Antonie Van Leeuwenhoek">
        <title>Thioclava indica sp. nov., isolated from surface seawater of the Indian Ocean.</title>
        <authorList>
            <person name="Liu Y."/>
            <person name="Lai Q."/>
            <person name="Du J."/>
            <person name="Xu H."/>
            <person name="Jiang L."/>
            <person name="Shao Z."/>
        </authorList>
    </citation>
    <scope>NUCLEOTIDE SEQUENCE [LARGE SCALE GENOMIC DNA]</scope>
    <source>
        <strain evidence="2 3">DT23-4</strain>
    </source>
</reference>
<comment type="caution">
    <text evidence="2">The sequence shown here is derived from an EMBL/GenBank/DDBJ whole genome shotgun (WGS) entry which is preliminary data.</text>
</comment>
<dbReference type="OrthoDB" id="7851333at2"/>
<keyword evidence="3" id="KW-1185">Reference proteome</keyword>
<dbReference type="EMBL" id="AUNB01000073">
    <property type="protein sequence ID" value="KEO53203.1"/>
    <property type="molecule type" value="Genomic_DNA"/>
</dbReference>
<keyword evidence="1" id="KW-0472">Membrane</keyword>
<protein>
    <submittedName>
        <fullName evidence="2">Uncharacterized protein</fullName>
    </submittedName>
</protein>
<accession>A0A074JCA1</accession>
<name>A0A074JCA1_9RHOB</name>
<keyword evidence="1" id="KW-1133">Transmembrane helix</keyword>
<dbReference type="eggNOG" id="ENOG5032SC7">
    <property type="taxonomic scope" value="Bacteria"/>
</dbReference>
<evidence type="ECO:0000256" key="1">
    <source>
        <dbReference type="SAM" id="Phobius"/>
    </source>
</evidence>
<dbReference type="AlphaFoldDB" id="A0A074JCA1"/>
<keyword evidence="1" id="KW-0812">Transmembrane</keyword>
<feature type="transmembrane region" description="Helical" evidence="1">
    <location>
        <begin position="12"/>
        <end position="31"/>
    </location>
</feature>
<dbReference type="RefSeq" id="WP_038132991.1">
    <property type="nucleotide sequence ID" value="NZ_AUNB01000073.1"/>
</dbReference>
<proteinExistence type="predicted"/>
<evidence type="ECO:0000313" key="3">
    <source>
        <dbReference type="Proteomes" id="UP000027471"/>
    </source>
</evidence>
<sequence length="177" mass="18843">MIRPEVAQALHRWREVIAAACVVVFGGWLIWLGGWLLIPLGAAACAIGVAFALIALRRLRFARAVGAPGLVEVVEGRVSYFAASRARAIGGPDSAAPQGMGGEMALRELAEIRLLHLSGRQYWRLRTIGGEALLIPLEAAGADTLYDAFASLPGIDMGALSSALDRPLTAQSLWSRK</sequence>